<name>A0A0G1CMX6_UNCKA</name>
<dbReference type="AlphaFoldDB" id="A0A0G1CMX6"/>
<dbReference type="InterPro" id="IPR050669">
    <property type="entry name" value="Hemerythrin"/>
</dbReference>
<dbReference type="CDD" id="cd12107">
    <property type="entry name" value="Hemerythrin"/>
    <property type="match status" value="1"/>
</dbReference>
<dbReference type="EMBL" id="LCDU01000011">
    <property type="protein sequence ID" value="KKS59981.1"/>
    <property type="molecule type" value="Genomic_DNA"/>
</dbReference>
<dbReference type="STRING" id="1619142.UV26_C0011G0026"/>
<dbReference type="Pfam" id="PF01814">
    <property type="entry name" value="Hemerythrin"/>
    <property type="match status" value="1"/>
</dbReference>
<accession>A0A0G1CMX6</accession>
<comment type="caution">
    <text evidence="5">The sequence shown here is derived from an EMBL/GenBank/DDBJ whole genome shotgun (WGS) entry which is preliminary data.</text>
</comment>
<dbReference type="Gene3D" id="1.20.120.50">
    <property type="entry name" value="Hemerythrin-like"/>
    <property type="match status" value="1"/>
</dbReference>
<evidence type="ECO:0000313" key="5">
    <source>
        <dbReference type="EMBL" id="KKS59981.1"/>
    </source>
</evidence>
<dbReference type="InterPro" id="IPR012312">
    <property type="entry name" value="Hemerythrin-like"/>
</dbReference>
<evidence type="ECO:0000256" key="3">
    <source>
        <dbReference type="ARBA" id="ARBA00023004"/>
    </source>
</evidence>
<reference evidence="5 6" key="1">
    <citation type="journal article" date="2015" name="Nature">
        <title>rRNA introns, odd ribosomes, and small enigmatic genomes across a large radiation of phyla.</title>
        <authorList>
            <person name="Brown C.T."/>
            <person name="Hug L.A."/>
            <person name="Thomas B.C."/>
            <person name="Sharon I."/>
            <person name="Castelle C.J."/>
            <person name="Singh A."/>
            <person name="Wilkins M.J."/>
            <person name="Williams K.H."/>
            <person name="Banfield J.F."/>
        </authorList>
    </citation>
    <scope>NUCLEOTIDE SEQUENCE [LARGE SCALE GENOMIC DNA]</scope>
</reference>
<organism evidence="5 6">
    <name type="scientific">candidate division WWE3 bacterium GW2011_GWF2_42_42</name>
    <dbReference type="NCBI Taxonomy" id="1619142"/>
    <lineage>
        <taxon>Bacteria</taxon>
        <taxon>Katanobacteria</taxon>
    </lineage>
</organism>
<protein>
    <submittedName>
        <fullName evidence="5">Bacteriohemerythrin</fullName>
    </submittedName>
</protein>
<feature type="domain" description="Hemerythrin-like" evidence="4">
    <location>
        <begin position="15"/>
        <end position="133"/>
    </location>
</feature>
<dbReference type="InterPro" id="IPR035938">
    <property type="entry name" value="Hemerythrin-like_sf"/>
</dbReference>
<dbReference type="Proteomes" id="UP000034678">
    <property type="component" value="Unassembled WGS sequence"/>
</dbReference>
<comment type="similarity">
    <text evidence="1">Belongs to the hemerythrin family.</text>
</comment>
<keyword evidence="3" id="KW-0408">Iron</keyword>
<dbReference type="PANTHER" id="PTHR37164:SF1">
    <property type="entry name" value="BACTERIOHEMERYTHRIN"/>
    <property type="match status" value="1"/>
</dbReference>
<dbReference type="NCBIfam" id="TIGR02481">
    <property type="entry name" value="hemeryth_dom"/>
    <property type="match status" value="1"/>
</dbReference>
<proteinExistence type="inferred from homology"/>
<keyword evidence="2" id="KW-0479">Metal-binding</keyword>
<dbReference type="GO" id="GO:0046872">
    <property type="term" value="F:metal ion binding"/>
    <property type="evidence" value="ECO:0007669"/>
    <property type="project" value="UniProtKB-KW"/>
</dbReference>
<evidence type="ECO:0000256" key="2">
    <source>
        <dbReference type="ARBA" id="ARBA00022723"/>
    </source>
</evidence>
<evidence type="ECO:0000313" key="6">
    <source>
        <dbReference type="Proteomes" id="UP000034678"/>
    </source>
</evidence>
<dbReference type="PANTHER" id="PTHR37164">
    <property type="entry name" value="BACTERIOHEMERYTHRIN"/>
    <property type="match status" value="1"/>
</dbReference>
<evidence type="ECO:0000259" key="4">
    <source>
        <dbReference type="Pfam" id="PF01814"/>
    </source>
</evidence>
<sequence>MRRPFKWGNEYSVKVDSLDEQHKYFFDLTNQILTLLEHPHNPHLKERLILLIVKLGRYAFFHLDFEEDCMSRYACPGLVAHREIHEAYRNKVINYLRRVREEGADLFKLAEEAAEFSQDWLSGHILSKDREYIDCLEKNDVE</sequence>
<gene>
    <name evidence="5" type="ORF">UV26_C0011G0026</name>
</gene>
<dbReference type="SUPFAM" id="SSF47188">
    <property type="entry name" value="Hemerythrin-like"/>
    <property type="match status" value="1"/>
</dbReference>
<dbReference type="InterPro" id="IPR012827">
    <property type="entry name" value="Hemerythrin_metal-bd"/>
</dbReference>
<evidence type="ECO:0000256" key="1">
    <source>
        <dbReference type="ARBA" id="ARBA00010587"/>
    </source>
</evidence>